<dbReference type="EMBL" id="MF459647">
    <property type="protein sequence ID" value="ASU03767.1"/>
    <property type="molecule type" value="Genomic_DNA"/>
</dbReference>
<reference evidence="2" key="1">
    <citation type="submission" date="2017-07" db="EMBL/GenBank/DDBJ databases">
        <authorList>
            <person name="Bickmore M.X."/>
            <person name="Vaden K."/>
            <person name="Brady T.S."/>
            <person name="Tateoka O.B."/>
            <person name="Carter J.L."/>
            <person name="Pape J.A."/>
            <person name="Robinson D.M."/>
            <person name="Russell K.A."/>
            <person name="Staley L.A."/>
            <person name="Stettler J.M."/>
            <person name="Townsend M.H."/>
            <person name="Wienclaw T."/>
            <person name="Williamson T.L."/>
            <person name="Kruger J.L."/>
            <person name="Berg J.A."/>
            <person name="Sharma R."/>
            <person name="Payne A.M."/>
            <person name="Fajardo C.P."/>
            <person name="Breakwell D.P."/>
            <person name="Hope S."/>
            <person name="Grose J.H."/>
        </authorList>
    </citation>
    <scope>NUCLEOTIDE SEQUENCE [LARGE SCALE GENOMIC DNA]</scope>
</reference>
<sequence length="170" mass="19383">MPHFLGADFHLCDPSSLKYRKQFPSLGYHDEYVCDVVLAKLRPNDLLTMVGDCLVGKGAIELIKKFPCRKRLIAGNHEFEKGINFADLVGVVDEIHSSYKWRGRFNIVHIPPHPAHLRGKTIIHGHLHEVIIPDPRFINVSLEATGYRLVQAEEIITGEYRSYRIPEVCT</sequence>
<proteinExistence type="predicted"/>
<name>A0A223LH85_9CAUD</name>
<evidence type="ECO:0000313" key="1">
    <source>
        <dbReference type="EMBL" id="ASU03767.1"/>
    </source>
</evidence>
<dbReference type="InterPro" id="IPR029052">
    <property type="entry name" value="Metallo-depent_PP-like"/>
</dbReference>
<gene>
    <name evidence="1" type="ORF">JOAD_148</name>
</gene>
<evidence type="ECO:0000313" key="2">
    <source>
        <dbReference type="Proteomes" id="UP000222624"/>
    </source>
</evidence>
<organism evidence="1 2">
    <name type="scientific">Erwinia phage vB_EamM_Joad</name>
    <dbReference type="NCBI Taxonomy" id="2026081"/>
    <lineage>
        <taxon>Viruses</taxon>
        <taxon>Duplodnaviria</taxon>
        <taxon>Heunggongvirae</taxon>
        <taxon>Uroviricota</taxon>
        <taxon>Caudoviricetes</taxon>
        <taxon>Chimalliviridae</taxon>
        <taxon>Risingsunvirus</taxon>
        <taxon>Risingsunvirus risingsun</taxon>
    </lineage>
</organism>
<dbReference type="Proteomes" id="UP000222624">
    <property type="component" value="Genome"/>
</dbReference>
<dbReference type="Gene3D" id="3.60.21.10">
    <property type="match status" value="1"/>
</dbReference>
<accession>A0A223LH85</accession>
<dbReference type="SUPFAM" id="SSF56300">
    <property type="entry name" value="Metallo-dependent phosphatases"/>
    <property type="match status" value="1"/>
</dbReference>
<protein>
    <submittedName>
        <fullName evidence="1">Putative serine/threonine protein phosphatase</fullName>
    </submittedName>
</protein>